<name>A0AAV7NSG1_PLEWA</name>
<dbReference type="Proteomes" id="UP001066276">
    <property type="component" value="Chromosome 8"/>
</dbReference>
<dbReference type="EMBL" id="JANPWB010000012">
    <property type="protein sequence ID" value="KAJ1117602.1"/>
    <property type="molecule type" value="Genomic_DNA"/>
</dbReference>
<evidence type="ECO:0000256" key="1">
    <source>
        <dbReference type="SAM" id="MobiDB-lite"/>
    </source>
</evidence>
<gene>
    <name evidence="2" type="ORF">NDU88_005799</name>
</gene>
<reference evidence="2" key="1">
    <citation type="journal article" date="2022" name="bioRxiv">
        <title>Sequencing and chromosome-scale assembly of the giantPleurodeles waltlgenome.</title>
        <authorList>
            <person name="Brown T."/>
            <person name="Elewa A."/>
            <person name="Iarovenko S."/>
            <person name="Subramanian E."/>
            <person name="Araus A.J."/>
            <person name="Petzold A."/>
            <person name="Susuki M."/>
            <person name="Suzuki K.-i.T."/>
            <person name="Hayashi T."/>
            <person name="Toyoda A."/>
            <person name="Oliveira C."/>
            <person name="Osipova E."/>
            <person name="Leigh N.D."/>
            <person name="Simon A."/>
            <person name="Yun M.H."/>
        </authorList>
    </citation>
    <scope>NUCLEOTIDE SEQUENCE</scope>
    <source>
        <strain evidence="2">20211129_DDA</strain>
        <tissue evidence="2">Liver</tissue>
    </source>
</reference>
<organism evidence="2 3">
    <name type="scientific">Pleurodeles waltl</name>
    <name type="common">Iberian ribbed newt</name>
    <dbReference type="NCBI Taxonomy" id="8319"/>
    <lineage>
        <taxon>Eukaryota</taxon>
        <taxon>Metazoa</taxon>
        <taxon>Chordata</taxon>
        <taxon>Craniata</taxon>
        <taxon>Vertebrata</taxon>
        <taxon>Euteleostomi</taxon>
        <taxon>Amphibia</taxon>
        <taxon>Batrachia</taxon>
        <taxon>Caudata</taxon>
        <taxon>Salamandroidea</taxon>
        <taxon>Salamandridae</taxon>
        <taxon>Pleurodelinae</taxon>
        <taxon>Pleurodeles</taxon>
    </lineage>
</organism>
<sequence length="218" mass="22700">MLSDGPRKRQRGLVGAVCIHDTGRGSGSGRPLRRSSLDPQAGVGSPVPRGMSQGLKLVQLSLSWRTHDESMGPGVPAGAGQRRPWAIPGLTPVFLALSVSPRVQAPGSSGPLPPVAPPLSFPFQRRCASVLHIFWGGGQRMIFCGGGGGPPDLSPMTSNLRLRVTGPVDSLLLVCVSVSWGPEGAESLHAPLYASYLESLCTNQCIGARACGPRPADP</sequence>
<dbReference type="AlphaFoldDB" id="A0AAV7NSG1"/>
<protein>
    <submittedName>
        <fullName evidence="2">Uncharacterized protein</fullName>
    </submittedName>
</protein>
<evidence type="ECO:0000313" key="3">
    <source>
        <dbReference type="Proteomes" id="UP001066276"/>
    </source>
</evidence>
<proteinExistence type="predicted"/>
<comment type="caution">
    <text evidence="2">The sequence shown here is derived from an EMBL/GenBank/DDBJ whole genome shotgun (WGS) entry which is preliminary data.</text>
</comment>
<keyword evidence="3" id="KW-1185">Reference proteome</keyword>
<feature type="region of interest" description="Disordered" evidence="1">
    <location>
        <begin position="1"/>
        <end position="51"/>
    </location>
</feature>
<evidence type="ECO:0000313" key="2">
    <source>
        <dbReference type="EMBL" id="KAJ1117602.1"/>
    </source>
</evidence>
<accession>A0AAV7NSG1</accession>